<dbReference type="Gene3D" id="1.10.287.630">
    <property type="entry name" value="Helix hairpin bin"/>
    <property type="match status" value="1"/>
</dbReference>
<dbReference type="SUPFAM" id="SSF81324">
    <property type="entry name" value="Voltage-gated potassium channels"/>
    <property type="match status" value="1"/>
</dbReference>
<dbReference type="CDD" id="cd00038">
    <property type="entry name" value="CAP_ED"/>
    <property type="match status" value="1"/>
</dbReference>
<feature type="compositionally biased region" description="Polar residues" evidence="1">
    <location>
        <begin position="675"/>
        <end position="689"/>
    </location>
</feature>
<gene>
    <name evidence="4" type="ORF">WJX84_000472</name>
</gene>
<dbReference type="InterPro" id="IPR014710">
    <property type="entry name" value="RmlC-like_jellyroll"/>
</dbReference>
<keyword evidence="2" id="KW-0472">Membrane</keyword>
<feature type="compositionally biased region" description="Basic and acidic residues" evidence="1">
    <location>
        <begin position="657"/>
        <end position="672"/>
    </location>
</feature>
<organism evidence="4 5">
    <name type="scientific">Apatococcus fuscideae</name>
    <dbReference type="NCBI Taxonomy" id="2026836"/>
    <lineage>
        <taxon>Eukaryota</taxon>
        <taxon>Viridiplantae</taxon>
        <taxon>Chlorophyta</taxon>
        <taxon>core chlorophytes</taxon>
        <taxon>Trebouxiophyceae</taxon>
        <taxon>Chlorellales</taxon>
        <taxon>Chlorellaceae</taxon>
        <taxon>Apatococcus</taxon>
    </lineage>
</organism>
<feature type="compositionally biased region" description="Polar residues" evidence="1">
    <location>
        <begin position="704"/>
        <end position="716"/>
    </location>
</feature>
<dbReference type="GO" id="GO:0005249">
    <property type="term" value="F:voltage-gated potassium channel activity"/>
    <property type="evidence" value="ECO:0007669"/>
    <property type="project" value="TreeGrafter"/>
</dbReference>
<keyword evidence="5" id="KW-1185">Reference proteome</keyword>
<dbReference type="Proteomes" id="UP001485043">
    <property type="component" value="Unassembled WGS sequence"/>
</dbReference>
<proteinExistence type="predicted"/>
<dbReference type="GO" id="GO:0098855">
    <property type="term" value="C:HCN channel complex"/>
    <property type="evidence" value="ECO:0007669"/>
    <property type="project" value="TreeGrafter"/>
</dbReference>
<feature type="region of interest" description="Disordered" evidence="1">
    <location>
        <begin position="449"/>
        <end position="481"/>
    </location>
</feature>
<feature type="region of interest" description="Disordered" evidence="1">
    <location>
        <begin position="515"/>
        <end position="559"/>
    </location>
</feature>
<feature type="compositionally biased region" description="Low complexity" evidence="1">
    <location>
        <begin position="623"/>
        <end position="642"/>
    </location>
</feature>
<evidence type="ECO:0000256" key="2">
    <source>
        <dbReference type="SAM" id="Phobius"/>
    </source>
</evidence>
<feature type="compositionally biased region" description="Basic and acidic residues" evidence="1">
    <location>
        <begin position="736"/>
        <end position="752"/>
    </location>
</feature>
<dbReference type="GO" id="GO:0003254">
    <property type="term" value="P:regulation of membrane depolarization"/>
    <property type="evidence" value="ECO:0007669"/>
    <property type="project" value="TreeGrafter"/>
</dbReference>
<dbReference type="PANTHER" id="PTHR45689:SF5">
    <property type="entry name" value="I[[H]] CHANNEL, ISOFORM E"/>
    <property type="match status" value="1"/>
</dbReference>
<dbReference type="InterPro" id="IPR051413">
    <property type="entry name" value="K/Na_HCN_channel"/>
</dbReference>
<name>A0AAW1TJ78_9CHLO</name>
<feature type="transmembrane region" description="Helical" evidence="2">
    <location>
        <begin position="12"/>
        <end position="32"/>
    </location>
</feature>
<reference evidence="4 5" key="1">
    <citation type="journal article" date="2024" name="Nat. Commun.">
        <title>Phylogenomics reveals the evolutionary origins of lichenization in chlorophyte algae.</title>
        <authorList>
            <person name="Puginier C."/>
            <person name="Libourel C."/>
            <person name="Otte J."/>
            <person name="Skaloud P."/>
            <person name="Haon M."/>
            <person name="Grisel S."/>
            <person name="Petersen M."/>
            <person name="Berrin J.G."/>
            <person name="Delaux P.M."/>
            <person name="Dal Grande F."/>
            <person name="Keller J."/>
        </authorList>
    </citation>
    <scope>NUCLEOTIDE SEQUENCE [LARGE SCALE GENOMIC DNA]</scope>
    <source>
        <strain evidence="4 5">SAG 2523</strain>
    </source>
</reference>
<evidence type="ECO:0000256" key="1">
    <source>
        <dbReference type="SAM" id="MobiDB-lite"/>
    </source>
</evidence>
<feature type="transmembrane region" description="Helical" evidence="2">
    <location>
        <begin position="201"/>
        <end position="227"/>
    </location>
</feature>
<feature type="transmembrane region" description="Helical" evidence="2">
    <location>
        <begin position="126"/>
        <end position="147"/>
    </location>
</feature>
<feature type="domain" description="Cyclic nucleotide-binding" evidence="3">
    <location>
        <begin position="303"/>
        <end position="429"/>
    </location>
</feature>
<feature type="region of interest" description="Disordered" evidence="1">
    <location>
        <begin position="489"/>
        <end position="508"/>
    </location>
</feature>
<dbReference type="AlphaFoldDB" id="A0AAW1TJ78"/>
<keyword evidence="2" id="KW-1133">Transmembrane helix</keyword>
<dbReference type="Pfam" id="PF00027">
    <property type="entry name" value="cNMP_binding"/>
    <property type="match status" value="1"/>
</dbReference>
<dbReference type="EMBL" id="JALJOV010000019">
    <property type="protein sequence ID" value="KAK9868627.1"/>
    <property type="molecule type" value="Genomic_DNA"/>
</dbReference>
<sequence>MLPVLGTDPGTGWQVFPVLTNAFFVADILVNFMTGTVDSQNRVHYQLLGVWKAYLTSWFLIDIIACLPLECILANAATHVNFYNTPKLIRLLRAVGIRRRCGGDPFRWVDRISTKRREFSYSAKRLVTTALLLCGVVHYFACLLWWTVRLQEYPDITWPVQIGIVDAIVPVQWLWSIFNIVSAMIGLSYGPFPPRTWGEALVFLIAMVTVAVLFAVFNGFILAAILYSSGSRHRIKKRMDDVLEMTRLRNLPSDMRTQILDYFMYKYREGQLEETDGLLHELPHEMQVRVAIQSTGGLLTAFPFFAKEEQLLKRVALLLRPMYALAGEELITQGWPTNQMFFVRNSTGYVDMVATQNGQEQIIDTVGGGSCFGEAALLPLPSPDTLQQELRCVPEDVSNYNDTFTATCTARALTNLDMFVLEAEDFHKMADHYPRVFTELKQIAIRHAGRVQAKKDKSGRPALPLGSWEEPSQRLTHSCTFPLNSSTSLSLEAGSRQKGPQPSKPLPTIADISFRDLHDAGDPPHIDSQDPLLSQPRGPHGQPNGDPSGEASVHSAAAQDTWGACSVQSVASIPRQNTSGSLGALSGLPRLKAARRPLPPRDLWEQLAGRSSPRAPTHPPFNPLSSGGPSGAAPGLPPSGLARAWSGSDQRGMSPRCFDRRTSMDEKYRRDASPQPLSGLSQGPTQQPLSRSSSQQADRQDSQVRNQSDSPTQPISGLSGFGSGRTQSGLSGSSPRRFDRRFSLEDRYRRESLVAPAGLQPPGSSSSRDNRLIDPQPAAHIQLPIRSGLDSDEEARSPHTPGGAQDMPETPHER</sequence>
<keyword evidence="2" id="KW-0812">Transmembrane</keyword>
<evidence type="ECO:0000313" key="4">
    <source>
        <dbReference type="EMBL" id="KAK9868627.1"/>
    </source>
</evidence>
<dbReference type="SMART" id="SM00100">
    <property type="entry name" value="cNMP"/>
    <property type="match status" value="1"/>
</dbReference>
<feature type="compositionally biased region" description="Basic and acidic residues" evidence="1">
    <location>
        <begin position="515"/>
        <end position="528"/>
    </location>
</feature>
<feature type="region of interest" description="Disordered" evidence="1">
    <location>
        <begin position="608"/>
        <end position="814"/>
    </location>
</feature>
<accession>A0AAW1TJ78</accession>
<dbReference type="SUPFAM" id="SSF51206">
    <property type="entry name" value="cAMP-binding domain-like"/>
    <property type="match status" value="1"/>
</dbReference>
<dbReference type="PROSITE" id="PS50042">
    <property type="entry name" value="CNMP_BINDING_3"/>
    <property type="match status" value="1"/>
</dbReference>
<feature type="transmembrane region" description="Helical" evidence="2">
    <location>
        <begin position="167"/>
        <end position="189"/>
    </location>
</feature>
<evidence type="ECO:0000259" key="3">
    <source>
        <dbReference type="PROSITE" id="PS50042"/>
    </source>
</evidence>
<dbReference type="InterPro" id="IPR018490">
    <property type="entry name" value="cNMP-bd_dom_sf"/>
</dbReference>
<dbReference type="InterPro" id="IPR000595">
    <property type="entry name" value="cNMP-bd_dom"/>
</dbReference>
<protein>
    <recommendedName>
        <fullName evidence="3">Cyclic nucleotide-binding domain-containing protein</fullName>
    </recommendedName>
</protein>
<comment type="caution">
    <text evidence="4">The sequence shown here is derived from an EMBL/GenBank/DDBJ whole genome shotgun (WGS) entry which is preliminary data.</text>
</comment>
<dbReference type="GO" id="GO:0035725">
    <property type="term" value="P:sodium ion transmembrane transport"/>
    <property type="evidence" value="ECO:0007669"/>
    <property type="project" value="TreeGrafter"/>
</dbReference>
<dbReference type="Gene3D" id="1.10.287.70">
    <property type="match status" value="1"/>
</dbReference>
<evidence type="ECO:0000313" key="5">
    <source>
        <dbReference type="Proteomes" id="UP001485043"/>
    </source>
</evidence>
<dbReference type="Gene3D" id="2.60.120.10">
    <property type="entry name" value="Jelly Rolls"/>
    <property type="match status" value="1"/>
</dbReference>
<dbReference type="PANTHER" id="PTHR45689">
    <property type="entry name" value="I[[H]] CHANNEL, ISOFORM E"/>
    <property type="match status" value="1"/>
</dbReference>
<feature type="compositionally biased region" description="Polar residues" evidence="1">
    <location>
        <begin position="724"/>
        <end position="734"/>
    </location>
</feature>